<dbReference type="EMBL" id="CAJOBA010000057">
    <property type="protein sequence ID" value="CAF3499491.1"/>
    <property type="molecule type" value="Genomic_DNA"/>
</dbReference>
<evidence type="ECO:0000313" key="1">
    <source>
        <dbReference type="EMBL" id="CAF0726014.1"/>
    </source>
</evidence>
<dbReference type="EMBL" id="CAJNOK010000057">
    <property type="protein sequence ID" value="CAF0726014.1"/>
    <property type="molecule type" value="Genomic_DNA"/>
</dbReference>
<dbReference type="AlphaFoldDB" id="A0A8S2CR01"/>
<accession>A0A8S2CR01</accession>
<reference evidence="1" key="1">
    <citation type="submission" date="2021-02" db="EMBL/GenBank/DDBJ databases">
        <authorList>
            <person name="Nowell W R."/>
        </authorList>
    </citation>
    <scope>NUCLEOTIDE SEQUENCE</scope>
</reference>
<protein>
    <submittedName>
        <fullName evidence="1">Uncharacterized protein</fullName>
    </submittedName>
</protein>
<dbReference type="Proteomes" id="UP000677228">
    <property type="component" value="Unassembled WGS sequence"/>
</dbReference>
<evidence type="ECO:0000313" key="3">
    <source>
        <dbReference type="Proteomes" id="UP000677228"/>
    </source>
</evidence>
<dbReference type="Proteomes" id="UP000682733">
    <property type="component" value="Unassembled WGS sequence"/>
</dbReference>
<evidence type="ECO:0000313" key="2">
    <source>
        <dbReference type="EMBL" id="CAF3499491.1"/>
    </source>
</evidence>
<gene>
    <name evidence="1" type="ORF">OVA965_LOCUS434</name>
    <name evidence="2" type="ORF">TMI583_LOCUS434</name>
</gene>
<comment type="caution">
    <text evidence="1">The sequence shown here is derived from an EMBL/GenBank/DDBJ whole genome shotgun (WGS) entry which is preliminary data.</text>
</comment>
<sequence length="201" mass="22364">MFFTTDQIITKFQGEFLSRFTNASNQVTQLSTTDFFKDKPHLLKAIIEKFNETAIGNKEGDVNKLGGFYKFISDSKKFEYSPAVALERTTTVAIKTEPRGGRITLLSDGMIKKLNDFKDRLTEFLDFINRPMLDGGLMNSETGQIDQHFAGALGEFAFTLWAMIRAGLGIAGFHFSDAAGLANVFIFDLAKIFGLGPSVQY</sequence>
<organism evidence="1 3">
    <name type="scientific">Didymodactylos carnosus</name>
    <dbReference type="NCBI Taxonomy" id="1234261"/>
    <lineage>
        <taxon>Eukaryota</taxon>
        <taxon>Metazoa</taxon>
        <taxon>Spiralia</taxon>
        <taxon>Gnathifera</taxon>
        <taxon>Rotifera</taxon>
        <taxon>Eurotatoria</taxon>
        <taxon>Bdelloidea</taxon>
        <taxon>Philodinida</taxon>
        <taxon>Philodinidae</taxon>
        <taxon>Didymodactylos</taxon>
    </lineage>
</organism>
<proteinExistence type="predicted"/>
<name>A0A8S2CR01_9BILA</name>